<keyword evidence="6" id="KW-0812">Transmembrane</keyword>
<keyword evidence="6" id="KW-1133">Transmembrane helix</keyword>
<dbReference type="InterPro" id="IPR013083">
    <property type="entry name" value="Znf_RING/FYVE/PHD"/>
</dbReference>
<keyword evidence="10" id="KW-1185">Reference proteome</keyword>
<keyword evidence="6" id="KW-0472">Membrane</keyword>
<evidence type="ECO:0000256" key="1">
    <source>
        <dbReference type="ARBA" id="ARBA00022723"/>
    </source>
</evidence>
<sequence>MADDDDASLAQAIAVVAVGSVSMLLIVGATFWAMELYGSGRLARGWRWLRLMALGGVTTLERKLSYDCAMCQYSLDAREVVRTLSCNHVFHCRDSDKCRNGGGVDRWLVQESMACPICRKVPCPVLPWKARRPPLVSPAPATAGSAEEEQPTPVPSSGSEEETSLGLEDPLLRSSDHRGRHT</sequence>
<protein>
    <recommendedName>
        <fullName evidence="7">RING-type domain-containing protein</fullName>
    </recommendedName>
</protein>
<reference evidence="9 10" key="2">
    <citation type="submission" date="2024-10" db="EMBL/GenBank/DDBJ databases">
        <authorList>
            <person name="Ryan C."/>
        </authorList>
    </citation>
    <scope>NUCLEOTIDE SEQUENCE [LARGE SCALE GENOMIC DNA]</scope>
</reference>
<evidence type="ECO:0000256" key="3">
    <source>
        <dbReference type="ARBA" id="ARBA00022833"/>
    </source>
</evidence>
<reference evidence="10" key="1">
    <citation type="submission" date="2024-06" db="EMBL/GenBank/DDBJ databases">
        <authorList>
            <person name="Ryan C."/>
        </authorList>
    </citation>
    <scope>NUCLEOTIDE SEQUENCE [LARGE SCALE GENOMIC DNA]</scope>
</reference>
<keyword evidence="1" id="KW-0479">Metal-binding</keyword>
<evidence type="ECO:0000256" key="6">
    <source>
        <dbReference type="SAM" id="Phobius"/>
    </source>
</evidence>
<dbReference type="Gene3D" id="3.30.40.10">
    <property type="entry name" value="Zinc/RING finger domain, C3HC4 (zinc finger)"/>
    <property type="match status" value="1"/>
</dbReference>
<dbReference type="Proteomes" id="UP001497457">
    <property type="component" value="Chromosome 29rd"/>
</dbReference>
<gene>
    <name evidence="8" type="ORF">URODEC1_LOCUS73072</name>
    <name evidence="9" type="ORF">URODEC1_LOCUS78936</name>
</gene>
<keyword evidence="2 4" id="KW-0863">Zinc-finger</keyword>
<dbReference type="Proteomes" id="UP001497457">
    <property type="component" value="Chromosome 30rd"/>
</dbReference>
<dbReference type="PANTHER" id="PTHR45969">
    <property type="entry name" value="RING ZINC FINGER PROTEIN-RELATED"/>
    <property type="match status" value="1"/>
</dbReference>
<organism evidence="9 10">
    <name type="scientific">Urochloa decumbens</name>
    <dbReference type="NCBI Taxonomy" id="240449"/>
    <lineage>
        <taxon>Eukaryota</taxon>
        <taxon>Viridiplantae</taxon>
        <taxon>Streptophyta</taxon>
        <taxon>Embryophyta</taxon>
        <taxon>Tracheophyta</taxon>
        <taxon>Spermatophyta</taxon>
        <taxon>Magnoliopsida</taxon>
        <taxon>Liliopsida</taxon>
        <taxon>Poales</taxon>
        <taxon>Poaceae</taxon>
        <taxon>PACMAD clade</taxon>
        <taxon>Panicoideae</taxon>
        <taxon>Panicodae</taxon>
        <taxon>Paniceae</taxon>
        <taxon>Melinidinae</taxon>
        <taxon>Urochloa</taxon>
    </lineage>
</organism>
<evidence type="ECO:0000256" key="5">
    <source>
        <dbReference type="SAM" id="MobiDB-lite"/>
    </source>
</evidence>
<evidence type="ECO:0000313" key="8">
    <source>
        <dbReference type="EMBL" id="CAL5016214.1"/>
    </source>
</evidence>
<dbReference type="EMBL" id="OZ075140">
    <property type="protein sequence ID" value="CAL5026733.1"/>
    <property type="molecule type" value="Genomic_DNA"/>
</dbReference>
<feature type="region of interest" description="Disordered" evidence="5">
    <location>
        <begin position="136"/>
        <end position="182"/>
    </location>
</feature>
<dbReference type="EMBL" id="OZ075139">
    <property type="protein sequence ID" value="CAL5016214.1"/>
    <property type="molecule type" value="Genomic_DNA"/>
</dbReference>
<evidence type="ECO:0000313" key="10">
    <source>
        <dbReference type="Proteomes" id="UP001497457"/>
    </source>
</evidence>
<dbReference type="GO" id="GO:0008270">
    <property type="term" value="F:zinc ion binding"/>
    <property type="evidence" value="ECO:0007669"/>
    <property type="project" value="UniProtKB-KW"/>
</dbReference>
<name>A0ABC9CVL2_9POAL</name>
<dbReference type="PANTHER" id="PTHR45969:SF90">
    <property type="entry name" value="OJ991113_30.9 PROTEIN"/>
    <property type="match status" value="1"/>
</dbReference>
<keyword evidence="3" id="KW-0862">Zinc</keyword>
<evidence type="ECO:0000259" key="7">
    <source>
        <dbReference type="PROSITE" id="PS50089"/>
    </source>
</evidence>
<feature type="domain" description="RING-type" evidence="7">
    <location>
        <begin position="68"/>
        <end position="119"/>
    </location>
</feature>
<accession>A0ABC9CVL2</accession>
<evidence type="ECO:0000313" key="9">
    <source>
        <dbReference type="EMBL" id="CAL5026733.1"/>
    </source>
</evidence>
<dbReference type="SUPFAM" id="SSF57850">
    <property type="entry name" value="RING/U-box"/>
    <property type="match status" value="1"/>
</dbReference>
<feature type="transmembrane region" description="Helical" evidence="6">
    <location>
        <begin position="12"/>
        <end position="34"/>
    </location>
</feature>
<feature type="compositionally biased region" description="Basic and acidic residues" evidence="5">
    <location>
        <begin position="170"/>
        <end position="182"/>
    </location>
</feature>
<dbReference type="AlphaFoldDB" id="A0ABC9CVL2"/>
<evidence type="ECO:0000256" key="4">
    <source>
        <dbReference type="PROSITE-ProRule" id="PRU00175"/>
    </source>
</evidence>
<dbReference type="PROSITE" id="PS50089">
    <property type="entry name" value="ZF_RING_2"/>
    <property type="match status" value="1"/>
</dbReference>
<proteinExistence type="predicted"/>
<dbReference type="InterPro" id="IPR001841">
    <property type="entry name" value="Znf_RING"/>
</dbReference>
<evidence type="ECO:0000256" key="2">
    <source>
        <dbReference type="ARBA" id="ARBA00022771"/>
    </source>
</evidence>